<evidence type="ECO:0000256" key="5">
    <source>
        <dbReference type="ARBA" id="ARBA00022768"/>
    </source>
</evidence>
<dbReference type="Pfam" id="PF14492">
    <property type="entry name" value="EFG_III"/>
    <property type="match status" value="1"/>
</dbReference>
<evidence type="ECO:0000256" key="2">
    <source>
        <dbReference type="ARBA" id="ARBA00005870"/>
    </source>
</evidence>
<keyword evidence="5 11" id="KW-0251">Elongation factor</keyword>
<dbReference type="GO" id="GO:0003924">
    <property type="term" value="F:GTPase activity"/>
    <property type="evidence" value="ECO:0007669"/>
    <property type="project" value="UniProtKB-UniRule"/>
</dbReference>
<comment type="similarity">
    <text evidence="2">Belongs to the TRAFAC class translation factor GTPase superfamily. Classic translation factor GTPase family. EF-G/EF-2 subfamily.</text>
</comment>
<dbReference type="HAMAP" id="MF_00054_B">
    <property type="entry name" value="EF_G_EF_2_B"/>
    <property type="match status" value="1"/>
</dbReference>
<comment type="function">
    <text evidence="1">Acts as a regulatory subunit of the 26S proteasome which is involved in the ATP-dependent degradation of ubiquitinated proteins.</text>
</comment>
<sequence>MPATTTEQLATLQNTTVVVHPLVLLSVADHHARSVSRTSHKRVIGALLGQDNGKIINVANSFGIPFEEDDKDSKSWFLDHNYVQEMYDMFRKVNAKERLIGWYHTGPKLRASDQEINDLFKRFVARPLMVIVDVRPQTVGIPTDAYFAVDEIKDDGTETLKTFVHVPSAIEGEEAEEIGVEHLLRDIKDSTTTTLATRVAEQLASLRGLQSRLSDIQKYLVDVAQGVMPVDHKIVYHLQDAFNLLPDLGDRTVRESFAASTNDALLVIYLSSLLRAVIALHALVDNKATVGRAELEEGGSEDKGKSKEKKKEEEKETDVKDTKDTTIYFFCFPSCSFAGAAGSRPCSPPWRPLCWRPASAAAALAAKPTETTAPPPPQHKLTEKDIQRLTFQRNIGVSAHIDSGKTTLTERILYYTGRIRDIHEVRGRDSVGAKMDSMDLEREKGITIQSAATFCDWETTSPVDGSKQKYAINIIDTPGHVDFTIEVERALRVLDGAILVLCAVAGVQSQTTTVDRQMRRYGVPRISFVNKMDRPGANPWRIVGQIRSKLRMPAAAVQVPIGVEDGFRGVVDLVYWRAIYNEGQKGIDVVVSDEIPADVLDLAKEKRTELVEQLAEVDEEIGDLVLNDEQPSNDQIAGCYPPIHHWPQILSRLPGLRNQKYRKLDVVAHDTNLAITAPPVPLSPAADAPLVGLAFKLEEGRFGQLTYMRVYQGSLKKSNLIYNARTGKKVKVPRLDIDSIGPGEICAIFGVECSSGDTFTDGSTSFSMTSMFVPEPVISLAISAKGIETPNFSRALNRFKKEDPTFRVHLDQESKETEKTIISGMGELHLEIYVERMRREYNVDCVTGKPRVAFRETISKRSDFVYVHKKQTGGAGQYAKVAGYIEPMEMDPETGKDVMFENMIMGGTIPSNYIPAIEKGFYEALEKGTLTGNPISGVRFVLTDGGYHIVDSSELAFRNATIGAFREAFRGANAIVLEPIMKVEVVAPSEFQSNVIGGLNTRRGTIVDSEVRDDEFTAIADVALNDMFGYSNQLRGATQGKGEFSMEYKTHMPALMNLQMELEEAYKKTLLAKK</sequence>
<dbReference type="PROSITE" id="PS50249">
    <property type="entry name" value="MPN"/>
    <property type="match status" value="1"/>
</dbReference>
<dbReference type="EMBL" id="JACAZI010000004">
    <property type="protein sequence ID" value="KAF7361995.1"/>
    <property type="molecule type" value="Genomic_DNA"/>
</dbReference>
<feature type="domain" description="MPN" evidence="13">
    <location>
        <begin position="17"/>
        <end position="152"/>
    </location>
</feature>
<dbReference type="PRINTS" id="PR00315">
    <property type="entry name" value="ELONGATNFCT"/>
</dbReference>
<dbReference type="GO" id="GO:0005525">
    <property type="term" value="F:GTP binding"/>
    <property type="evidence" value="ECO:0007669"/>
    <property type="project" value="UniProtKB-UniRule"/>
</dbReference>
<evidence type="ECO:0000256" key="3">
    <source>
        <dbReference type="ARBA" id="ARBA00008568"/>
    </source>
</evidence>
<comment type="caution">
    <text evidence="15">The sequence shown here is derived from an EMBL/GenBank/DDBJ whole genome shotgun (WGS) entry which is preliminary data.</text>
</comment>
<dbReference type="CDD" id="cd01886">
    <property type="entry name" value="EF-G"/>
    <property type="match status" value="1"/>
</dbReference>
<dbReference type="Pfam" id="PF00009">
    <property type="entry name" value="GTP_EFTU"/>
    <property type="match status" value="1"/>
</dbReference>
<dbReference type="InterPro" id="IPR009000">
    <property type="entry name" value="Transl_B-barrel_sf"/>
</dbReference>
<dbReference type="InterPro" id="IPR005517">
    <property type="entry name" value="Transl_elong_EFG/EF2_IV"/>
</dbReference>
<dbReference type="FunFam" id="3.30.70.870:FF:000001">
    <property type="entry name" value="Elongation factor G"/>
    <property type="match status" value="1"/>
</dbReference>
<dbReference type="SMART" id="SM00838">
    <property type="entry name" value="EFG_C"/>
    <property type="match status" value="1"/>
</dbReference>
<comment type="function">
    <text evidence="11">Mitochondrial GTPase that catalyzes the GTP-dependent ribosomal translocation step during translation elongation. During this step, the ribosome changes from the pre-translocational (PRE) to the post-translocational (POST) state as the newly formed A-site-bound peptidyl-tRNA and P-site-bound deacylated tRNA move to the P and E sites, respectively. Catalyzes the coordinated movement of the two tRNA molecules, the mRNA and conformational changes in the ribosome.</text>
</comment>
<comment type="subcellular location">
    <subcellularLocation>
        <location evidence="11">Mitochondrion</location>
    </subcellularLocation>
</comment>
<feature type="binding site" evidence="11">
    <location>
        <begin position="530"/>
        <end position="533"/>
    </location>
    <ligand>
        <name>GTP</name>
        <dbReference type="ChEBI" id="CHEBI:37565"/>
    </ligand>
</feature>
<comment type="function">
    <text evidence="10">Catalyzes the GTP-dependent ribosomal translocation step during translation elongation. During this step, the ribosome changes from the pre-translocational (PRE) to the post-translocational (POST) state as the newly formed A-site-bound peptidyl-tRNA and P-site-bound deacylated tRNA move to the P and E sites, respectively. Catalyzes the coordinated movement of the two tRNA molecules, the mRNA and conformational changes in the ribosome.</text>
</comment>
<evidence type="ECO:0000256" key="9">
    <source>
        <dbReference type="ARBA" id="ARBA00023134"/>
    </source>
</evidence>
<evidence type="ECO:0000256" key="4">
    <source>
        <dbReference type="ARBA" id="ARBA00022741"/>
    </source>
</evidence>
<dbReference type="InterPro" id="IPR000795">
    <property type="entry name" value="T_Tr_GTP-bd_dom"/>
</dbReference>
<dbReference type="CDD" id="cd01434">
    <property type="entry name" value="EFG_mtEFG1_IV"/>
    <property type="match status" value="1"/>
</dbReference>
<dbReference type="InterPro" id="IPR047872">
    <property type="entry name" value="EFG_IV"/>
</dbReference>
<dbReference type="PANTHER" id="PTHR43636:SF2">
    <property type="entry name" value="ELONGATION FACTOR G, MITOCHONDRIAL"/>
    <property type="match status" value="1"/>
</dbReference>
<dbReference type="InterPro" id="IPR035647">
    <property type="entry name" value="EFG_III/V"/>
</dbReference>
<dbReference type="PROSITE" id="PS00301">
    <property type="entry name" value="G_TR_1"/>
    <property type="match status" value="1"/>
</dbReference>
<reference evidence="15" key="1">
    <citation type="submission" date="2020-05" db="EMBL/GenBank/DDBJ databases">
        <title>Mycena genomes resolve the evolution of fungal bioluminescence.</title>
        <authorList>
            <person name="Tsai I.J."/>
        </authorList>
    </citation>
    <scope>NUCLEOTIDE SEQUENCE</scope>
    <source>
        <strain evidence="15">CCC161011</strain>
    </source>
</reference>
<dbReference type="InterPro" id="IPR031157">
    <property type="entry name" value="G_TR_CS"/>
</dbReference>
<evidence type="ECO:0000256" key="7">
    <source>
        <dbReference type="ARBA" id="ARBA00022942"/>
    </source>
</evidence>
<dbReference type="GO" id="GO:0070125">
    <property type="term" value="P:mitochondrial translational elongation"/>
    <property type="evidence" value="ECO:0007669"/>
    <property type="project" value="UniProtKB-UniRule"/>
</dbReference>
<dbReference type="NCBIfam" id="TIGR00231">
    <property type="entry name" value="small_GTP"/>
    <property type="match status" value="1"/>
</dbReference>
<dbReference type="InterPro" id="IPR041095">
    <property type="entry name" value="EFG_II"/>
</dbReference>
<name>A0A8H6YIZ4_9AGAR</name>
<feature type="domain" description="Tr-type G" evidence="14">
    <location>
        <begin position="390"/>
        <end position="632"/>
    </location>
</feature>
<dbReference type="FunFam" id="3.40.50.300:FF:000514">
    <property type="entry name" value="Ribosome-releasing factor 2, mitochondrial"/>
    <property type="match status" value="1"/>
</dbReference>
<dbReference type="InterPro" id="IPR037518">
    <property type="entry name" value="MPN"/>
</dbReference>
<dbReference type="FunFam" id="3.30.70.240:FF:000001">
    <property type="entry name" value="Elongation factor G"/>
    <property type="match status" value="1"/>
</dbReference>
<dbReference type="Gene3D" id="3.40.50.300">
    <property type="entry name" value="P-loop containing nucleotide triphosphate hydrolases"/>
    <property type="match status" value="1"/>
</dbReference>
<dbReference type="CDD" id="cd16262">
    <property type="entry name" value="EFG_III"/>
    <property type="match status" value="1"/>
</dbReference>
<protein>
    <recommendedName>
        <fullName evidence="11">Elongation factor G, mitochondrial</fullName>
        <shortName evidence="11">EF-Gmt</shortName>
    </recommendedName>
    <alternativeName>
        <fullName evidence="11">Elongation factor G 1, mitochondrial</fullName>
        <shortName evidence="11">mEF-G 1</shortName>
    </alternativeName>
    <alternativeName>
        <fullName evidence="11">Elongation factor G1</fullName>
    </alternativeName>
</protein>
<evidence type="ECO:0000259" key="14">
    <source>
        <dbReference type="PROSITE" id="PS51722"/>
    </source>
</evidence>
<dbReference type="InterPro" id="IPR020568">
    <property type="entry name" value="Ribosomal_Su5_D2-typ_SF"/>
</dbReference>
<dbReference type="SMART" id="SM00232">
    <property type="entry name" value="JAB_MPN"/>
    <property type="match status" value="1"/>
</dbReference>
<comment type="pathway">
    <text evidence="11">Protein biosynthesis; polypeptide chain elongation.</text>
</comment>
<dbReference type="OrthoDB" id="198619at2759"/>
<dbReference type="Gene3D" id="3.30.70.870">
    <property type="entry name" value="Elongation Factor G (Translational Gtpase), domain 3"/>
    <property type="match status" value="1"/>
</dbReference>
<evidence type="ECO:0000256" key="10">
    <source>
        <dbReference type="ARBA" id="ARBA00024731"/>
    </source>
</evidence>
<dbReference type="InterPro" id="IPR009022">
    <property type="entry name" value="EFG_III"/>
</dbReference>
<evidence type="ECO:0000256" key="1">
    <source>
        <dbReference type="ARBA" id="ARBA00002187"/>
    </source>
</evidence>
<dbReference type="InterPro" id="IPR014721">
    <property type="entry name" value="Ribsml_uS5_D2-typ_fold_subgr"/>
</dbReference>
<dbReference type="PANTHER" id="PTHR43636">
    <property type="entry name" value="ELONGATION FACTOR G, MITOCHONDRIAL"/>
    <property type="match status" value="1"/>
</dbReference>
<evidence type="ECO:0000259" key="13">
    <source>
        <dbReference type="PROSITE" id="PS50249"/>
    </source>
</evidence>
<dbReference type="UniPathway" id="UPA00345"/>
<dbReference type="Pfam" id="PF03764">
    <property type="entry name" value="EFG_IV"/>
    <property type="match status" value="1"/>
</dbReference>
<dbReference type="InterPro" id="IPR005225">
    <property type="entry name" value="Small_GTP-bd"/>
</dbReference>
<dbReference type="InterPro" id="IPR000555">
    <property type="entry name" value="JAMM/MPN+_dom"/>
</dbReference>
<feature type="binding site" evidence="11">
    <location>
        <begin position="399"/>
        <end position="406"/>
    </location>
    <ligand>
        <name>GTP</name>
        <dbReference type="ChEBI" id="CHEBI:37565"/>
    </ligand>
</feature>
<dbReference type="GO" id="GO:0005759">
    <property type="term" value="C:mitochondrial matrix"/>
    <property type="evidence" value="ECO:0007669"/>
    <property type="project" value="UniProtKB-ARBA"/>
</dbReference>
<dbReference type="SMART" id="SM00889">
    <property type="entry name" value="EFG_IV"/>
    <property type="match status" value="1"/>
</dbReference>
<evidence type="ECO:0000256" key="12">
    <source>
        <dbReference type="SAM" id="MobiDB-lite"/>
    </source>
</evidence>
<dbReference type="GO" id="GO:0008541">
    <property type="term" value="C:proteasome regulatory particle, lid subcomplex"/>
    <property type="evidence" value="ECO:0007669"/>
    <property type="project" value="UniProtKB-ARBA"/>
</dbReference>
<feature type="compositionally biased region" description="Basic and acidic residues" evidence="12">
    <location>
        <begin position="300"/>
        <end position="318"/>
    </location>
</feature>
<dbReference type="Pfam" id="PF13012">
    <property type="entry name" value="MitMem_reg"/>
    <property type="match status" value="1"/>
</dbReference>
<dbReference type="CDD" id="cd04091">
    <property type="entry name" value="mtEFG1_II_like"/>
    <property type="match status" value="1"/>
</dbReference>
<dbReference type="FunFam" id="3.30.230.10:FF:000003">
    <property type="entry name" value="Elongation factor G"/>
    <property type="match status" value="1"/>
</dbReference>
<keyword evidence="8 11" id="KW-0496">Mitochondrion</keyword>
<dbReference type="GO" id="GO:0008237">
    <property type="term" value="F:metallopeptidase activity"/>
    <property type="evidence" value="ECO:0007669"/>
    <property type="project" value="InterPro"/>
</dbReference>
<keyword evidence="16" id="KW-1185">Reference proteome</keyword>
<dbReference type="InterPro" id="IPR033858">
    <property type="entry name" value="MPN_RPN7_8"/>
</dbReference>
<dbReference type="CDD" id="cd08062">
    <property type="entry name" value="MPN_RPN7_8"/>
    <property type="match status" value="1"/>
</dbReference>
<keyword evidence="7" id="KW-0647">Proteasome</keyword>
<evidence type="ECO:0000313" key="15">
    <source>
        <dbReference type="EMBL" id="KAF7361995.1"/>
    </source>
</evidence>
<dbReference type="SUPFAM" id="SSF54211">
    <property type="entry name" value="Ribosomal protein S5 domain 2-like"/>
    <property type="match status" value="1"/>
</dbReference>
<dbReference type="FunFam" id="3.40.140.10:FF:000004">
    <property type="entry name" value="26S proteasome regulatory subunit rpn-8"/>
    <property type="match status" value="1"/>
</dbReference>
<evidence type="ECO:0000256" key="6">
    <source>
        <dbReference type="ARBA" id="ARBA00022917"/>
    </source>
</evidence>
<feature type="region of interest" description="Disordered" evidence="12">
    <location>
        <begin position="295"/>
        <end position="318"/>
    </location>
</feature>
<evidence type="ECO:0000313" key="16">
    <source>
        <dbReference type="Proteomes" id="UP000620124"/>
    </source>
</evidence>
<organism evidence="15 16">
    <name type="scientific">Mycena venus</name>
    <dbReference type="NCBI Taxonomy" id="2733690"/>
    <lineage>
        <taxon>Eukaryota</taxon>
        <taxon>Fungi</taxon>
        <taxon>Dikarya</taxon>
        <taxon>Basidiomycota</taxon>
        <taxon>Agaricomycotina</taxon>
        <taxon>Agaricomycetes</taxon>
        <taxon>Agaricomycetidae</taxon>
        <taxon>Agaricales</taxon>
        <taxon>Marasmiineae</taxon>
        <taxon>Mycenaceae</taxon>
        <taxon>Mycena</taxon>
    </lineage>
</organism>
<evidence type="ECO:0000256" key="11">
    <source>
        <dbReference type="HAMAP-Rule" id="MF_03061"/>
    </source>
</evidence>
<keyword evidence="6 11" id="KW-0648">Protein biosynthesis</keyword>
<dbReference type="GO" id="GO:0003746">
    <property type="term" value="F:translation elongation factor activity"/>
    <property type="evidence" value="ECO:0007669"/>
    <property type="project" value="UniProtKB-UniRule"/>
</dbReference>
<accession>A0A8H6YIZ4</accession>
<feature type="binding site" evidence="11">
    <location>
        <begin position="476"/>
        <end position="480"/>
    </location>
    <ligand>
        <name>GTP</name>
        <dbReference type="ChEBI" id="CHEBI:37565"/>
    </ligand>
</feature>
<proteinExistence type="inferred from homology"/>
<dbReference type="PROSITE" id="PS51722">
    <property type="entry name" value="G_TR_2"/>
    <property type="match status" value="1"/>
</dbReference>
<dbReference type="InterPro" id="IPR004540">
    <property type="entry name" value="Transl_elong_EFG/EF2"/>
</dbReference>
<dbReference type="Gene3D" id="2.40.30.10">
    <property type="entry name" value="Translation factors"/>
    <property type="match status" value="1"/>
</dbReference>
<dbReference type="Gene3D" id="3.30.230.10">
    <property type="match status" value="1"/>
</dbReference>
<evidence type="ECO:0000256" key="8">
    <source>
        <dbReference type="ARBA" id="ARBA00023128"/>
    </source>
</evidence>
<dbReference type="SUPFAM" id="SSF54980">
    <property type="entry name" value="EF-G C-terminal domain-like"/>
    <property type="match status" value="2"/>
</dbReference>
<dbReference type="FunFam" id="2.40.30.10:FF:000022">
    <property type="entry name" value="Elongation factor G, mitochondrial"/>
    <property type="match status" value="1"/>
</dbReference>
<dbReference type="Proteomes" id="UP000620124">
    <property type="component" value="Unassembled WGS sequence"/>
</dbReference>
<dbReference type="SUPFAM" id="SSF50447">
    <property type="entry name" value="Translation proteins"/>
    <property type="match status" value="1"/>
</dbReference>
<dbReference type="InterPro" id="IPR000640">
    <property type="entry name" value="EFG_V-like"/>
</dbReference>
<keyword evidence="9 11" id="KW-0342">GTP-binding</keyword>
<dbReference type="SUPFAM" id="SSF52540">
    <property type="entry name" value="P-loop containing nucleoside triphosphate hydrolases"/>
    <property type="match status" value="1"/>
</dbReference>
<dbReference type="Gene3D" id="3.30.70.240">
    <property type="match status" value="1"/>
</dbReference>
<dbReference type="Pfam" id="PF01398">
    <property type="entry name" value="JAB"/>
    <property type="match status" value="1"/>
</dbReference>
<dbReference type="InterPro" id="IPR027417">
    <property type="entry name" value="P-loop_NTPase"/>
</dbReference>
<comment type="similarity">
    <text evidence="3">Belongs to the peptidase M67A family.</text>
</comment>
<comment type="similarity">
    <text evidence="11">Belongs to the GTP-binding elongation factor family. EF-G/EF-2 subfamily.</text>
</comment>
<dbReference type="Gene3D" id="3.40.140.10">
    <property type="entry name" value="Cytidine Deaminase, domain 2"/>
    <property type="match status" value="1"/>
</dbReference>
<dbReference type="AlphaFoldDB" id="A0A8H6YIZ4"/>
<dbReference type="InterPro" id="IPR024969">
    <property type="entry name" value="EIF3F/CSN6-like_C"/>
</dbReference>
<keyword evidence="4 11" id="KW-0547">Nucleotide-binding</keyword>
<gene>
    <name evidence="11" type="primary">MEF1</name>
    <name evidence="15" type="ORF">MVEN_00544700</name>
</gene>
<dbReference type="Pfam" id="PF00679">
    <property type="entry name" value="EFG_C"/>
    <property type="match status" value="1"/>
</dbReference>